<keyword evidence="3" id="KW-0862">Zinc</keyword>
<dbReference type="InterPro" id="IPR013087">
    <property type="entry name" value="Znf_C2H2_type"/>
</dbReference>
<evidence type="ECO:0000256" key="5">
    <source>
        <dbReference type="SAM" id="MobiDB-lite"/>
    </source>
</evidence>
<dbReference type="GO" id="GO:0000981">
    <property type="term" value="F:DNA-binding transcription factor activity, RNA polymerase II-specific"/>
    <property type="evidence" value="ECO:0007669"/>
    <property type="project" value="TreeGrafter"/>
</dbReference>
<evidence type="ECO:0000256" key="1">
    <source>
        <dbReference type="ARBA" id="ARBA00022723"/>
    </source>
</evidence>
<feature type="compositionally biased region" description="Pro residues" evidence="5">
    <location>
        <begin position="213"/>
        <end position="227"/>
    </location>
</feature>
<feature type="compositionally biased region" description="Low complexity" evidence="5">
    <location>
        <begin position="289"/>
        <end position="302"/>
    </location>
</feature>
<dbReference type="Proteomes" id="UP000580250">
    <property type="component" value="Unassembled WGS sequence"/>
</dbReference>
<dbReference type="PROSITE" id="PS00028">
    <property type="entry name" value="ZINC_FINGER_C2H2_1"/>
    <property type="match status" value="2"/>
</dbReference>
<dbReference type="Pfam" id="PF00096">
    <property type="entry name" value="zf-C2H2"/>
    <property type="match status" value="2"/>
</dbReference>
<evidence type="ECO:0000259" key="6">
    <source>
        <dbReference type="PROSITE" id="PS50157"/>
    </source>
</evidence>
<keyword evidence="1" id="KW-0479">Metal-binding</keyword>
<comment type="caution">
    <text evidence="7">The sequence shown here is derived from an EMBL/GenBank/DDBJ whole genome shotgun (WGS) entry which is preliminary data.</text>
</comment>
<feature type="region of interest" description="Disordered" evidence="5">
    <location>
        <begin position="268"/>
        <end position="308"/>
    </location>
</feature>
<evidence type="ECO:0000256" key="2">
    <source>
        <dbReference type="ARBA" id="ARBA00022771"/>
    </source>
</evidence>
<dbReference type="PANTHER" id="PTHR23235:SF150">
    <property type="entry name" value="KRUEPPEL-LIKE FACTOR LUNA"/>
    <property type="match status" value="1"/>
</dbReference>
<dbReference type="OrthoDB" id="4748970at2759"/>
<dbReference type="AlphaFoldDB" id="A0A6V7VJE0"/>
<sequence>MNLFSPSTSLTTTTNNMDSESIFIANRQFLDNNEIRQDLLEYVVGCANNQITSQISFTNLDRSLTAAASTSSNLSINNNSNSLETPHSINTSQTEIHPSAASISLLAANYLLQNQQNNLNNLIFSPPSSNLNSPSIFGINQQLNQNNLNKSPLDFALLNNSIREHQNCEQTQQLSPVILSQLFSSSPSLNSQIATLASCAVFPEREYLNECLPPPPPPIKLGQPPTPSKKRKIEEFEEKDENGGNEDFEINKNNFLIKMEIEEVKEEGRGISGDAVSCNKEKENPPPSSTTTSPTTTPTTSSLSNTVKEKIQKIPRKKNLIIKKETKENKKKKNLKENNSLNNYQRSLHKCEHLGCGKTYSKSSHLKAHMRTHSGEKPFQCNWKDCGWRFARSDELTRHYRRHTGYRPFRCAHCTNEMRFARSDHLKSHVKNRHPGMPF</sequence>
<feature type="domain" description="C2H2-type" evidence="6">
    <location>
        <begin position="349"/>
        <end position="378"/>
    </location>
</feature>
<dbReference type="EMBL" id="CAJEWN010000236">
    <property type="protein sequence ID" value="CAD2174494.1"/>
    <property type="molecule type" value="Genomic_DNA"/>
</dbReference>
<feature type="region of interest" description="Disordered" evidence="5">
    <location>
        <begin position="213"/>
        <end position="248"/>
    </location>
</feature>
<accession>A0A6V7VJE0</accession>
<dbReference type="PANTHER" id="PTHR23235">
    <property type="entry name" value="KRUEPPEL-LIKE TRANSCRIPTION FACTOR"/>
    <property type="match status" value="1"/>
</dbReference>
<dbReference type="GO" id="GO:0008270">
    <property type="term" value="F:zinc ion binding"/>
    <property type="evidence" value="ECO:0007669"/>
    <property type="project" value="UniProtKB-KW"/>
</dbReference>
<evidence type="ECO:0000313" key="8">
    <source>
        <dbReference type="Proteomes" id="UP000580250"/>
    </source>
</evidence>
<dbReference type="SUPFAM" id="SSF57667">
    <property type="entry name" value="beta-beta-alpha zinc fingers"/>
    <property type="match status" value="1"/>
</dbReference>
<dbReference type="SMART" id="SM00355">
    <property type="entry name" value="ZnF_C2H2"/>
    <property type="match status" value="3"/>
</dbReference>
<gene>
    <name evidence="7" type="ORF">MENT_LOCUS26156</name>
</gene>
<dbReference type="FunFam" id="3.30.160.60:FF:000007">
    <property type="entry name" value="Basic krueppel-like factor 3"/>
    <property type="match status" value="1"/>
</dbReference>
<dbReference type="Gene3D" id="3.30.160.60">
    <property type="entry name" value="Classic Zinc Finger"/>
    <property type="match status" value="3"/>
</dbReference>
<dbReference type="GO" id="GO:0000978">
    <property type="term" value="F:RNA polymerase II cis-regulatory region sequence-specific DNA binding"/>
    <property type="evidence" value="ECO:0007669"/>
    <property type="project" value="TreeGrafter"/>
</dbReference>
<proteinExistence type="predicted"/>
<dbReference type="InterPro" id="IPR036236">
    <property type="entry name" value="Znf_C2H2_sf"/>
</dbReference>
<organism evidence="7 8">
    <name type="scientific">Meloidogyne enterolobii</name>
    <name type="common">Root-knot nematode worm</name>
    <name type="synonym">Meloidogyne mayaguensis</name>
    <dbReference type="NCBI Taxonomy" id="390850"/>
    <lineage>
        <taxon>Eukaryota</taxon>
        <taxon>Metazoa</taxon>
        <taxon>Ecdysozoa</taxon>
        <taxon>Nematoda</taxon>
        <taxon>Chromadorea</taxon>
        <taxon>Rhabditida</taxon>
        <taxon>Tylenchina</taxon>
        <taxon>Tylenchomorpha</taxon>
        <taxon>Tylenchoidea</taxon>
        <taxon>Meloidogynidae</taxon>
        <taxon>Meloidogyninae</taxon>
        <taxon>Meloidogyne</taxon>
    </lineage>
</organism>
<feature type="domain" description="C2H2-type" evidence="6">
    <location>
        <begin position="379"/>
        <end position="408"/>
    </location>
</feature>
<evidence type="ECO:0000256" key="4">
    <source>
        <dbReference type="PROSITE-ProRule" id="PRU00042"/>
    </source>
</evidence>
<protein>
    <recommendedName>
        <fullName evidence="6">C2H2-type domain-containing protein</fullName>
    </recommendedName>
</protein>
<evidence type="ECO:0000313" key="7">
    <source>
        <dbReference type="EMBL" id="CAD2174494.1"/>
    </source>
</evidence>
<keyword evidence="2 4" id="KW-0863">Zinc-finger</keyword>
<feature type="compositionally biased region" description="Acidic residues" evidence="5">
    <location>
        <begin position="235"/>
        <end position="248"/>
    </location>
</feature>
<name>A0A6V7VJE0_MELEN</name>
<evidence type="ECO:0000256" key="3">
    <source>
        <dbReference type="ARBA" id="ARBA00022833"/>
    </source>
</evidence>
<reference evidence="7 8" key="1">
    <citation type="submission" date="2020-08" db="EMBL/GenBank/DDBJ databases">
        <authorList>
            <person name="Koutsovoulos G."/>
            <person name="Danchin GJ E."/>
        </authorList>
    </citation>
    <scope>NUCLEOTIDE SEQUENCE [LARGE SCALE GENOMIC DNA]</scope>
</reference>
<dbReference type="PROSITE" id="PS50157">
    <property type="entry name" value="ZINC_FINGER_C2H2_2"/>
    <property type="match status" value="2"/>
</dbReference>